<keyword evidence="3" id="KW-1185">Reference proteome</keyword>
<feature type="transmembrane region" description="Helical" evidence="1">
    <location>
        <begin position="79"/>
        <end position="100"/>
    </location>
</feature>
<reference evidence="3" key="1">
    <citation type="submission" date="2016-06" db="EMBL/GenBank/DDBJ databases">
        <authorList>
            <person name="Varghese N."/>
            <person name="Submissions Spin"/>
        </authorList>
    </citation>
    <scope>NUCLEOTIDE SEQUENCE [LARGE SCALE GENOMIC DNA]</scope>
    <source>
        <strain evidence="3">DSM 44151</strain>
    </source>
</reference>
<name>A0A1C6U9N8_9ACTN</name>
<dbReference type="RefSeq" id="WP_091307802.1">
    <property type="nucleotide sequence ID" value="NZ_FMIB01000002.1"/>
</dbReference>
<dbReference type="Proteomes" id="UP000198605">
    <property type="component" value="Unassembled WGS sequence"/>
</dbReference>
<keyword evidence="1" id="KW-0812">Transmembrane</keyword>
<gene>
    <name evidence="2" type="ORF">GA0070603_1016</name>
</gene>
<protein>
    <submittedName>
        <fullName evidence="2">Uncharacterized protein</fullName>
    </submittedName>
</protein>
<feature type="transmembrane region" description="Helical" evidence="1">
    <location>
        <begin position="25"/>
        <end position="49"/>
    </location>
</feature>
<dbReference type="EMBL" id="FMIB01000002">
    <property type="protein sequence ID" value="SCL50569.1"/>
    <property type="molecule type" value="Genomic_DNA"/>
</dbReference>
<dbReference type="GeneID" id="43277685"/>
<accession>A0A1C6U9N8</accession>
<keyword evidence="1" id="KW-1133">Transmembrane helix</keyword>
<proteinExistence type="predicted"/>
<evidence type="ECO:0000313" key="3">
    <source>
        <dbReference type="Proteomes" id="UP000198605"/>
    </source>
</evidence>
<evidence type="ECO:0000256" key="1">
    <source>
        <dbReference type="SAM" id="Phobius"/>
    </source>
</evidence>
<dbReference type="OrthoDB" id="3388079at2"/>
<evidence type="ECO:0000313" key="2">
    <source>
        <dbReference type="EMBL" id="SCL50569.1"/>
    </source>
</evidence>
<dbReference type="AlphaFoldDB" id="A0A1C6U9N8"/>
<keyword evidence="1" id="KW-0472">Membrane</keyword>
<feature type="transmembrane region" description="Helical" evidence="1">
    <location>
        <begin position="107"/>
        <end position="125"/>
    </location>
</feature>
<organism evidence="2 3">
    <name type="scientific">Micromonospora chersina</name>
    <dbReference type="NCBI Taxonomy" id="47854"/>
    <lineage>
        <taxon>Bacteria</taxon>
        <taxon>Bacillati</taxon>
        <taxon>Actinomycetota</taxon>
        <taxon>Actinomycetes</taxon>
        <taxon>Micromonosporales</taxon>
        <taxon>Micromonosporaceae</taxon>
        <taxon>Micromonospora</taxon>
    </lineage>
</organism>
<sequence>MTTVNGRPEGAEPATIRARTRAIRLGVVIPLVIVSGLLLAVYAFNLLYFNSALTGPGPNACDPAVDGFGACWRPEQRTFWIVTAAVSLPAAICLGMSLIWLGSTRRWWPWPVATALLLLAGGLALNQVP</sequence>